<organism evidence="2 3">
    <name type="scientific">Aquirufa novilacunae</name>
    <dbReference type="NCBI Taxonomy" id="3139305"/>
    <lineage>
        <taxon>Bacteria</taxon>
        <taxon>Pseudomonadati</taxon>
        <taxon>Bacteroidota</taxon>
        <taxon>Cytophagia</taxon>
        <taxon>Cytophagales</taxon>
        <taxon>Flectobacillaceae</taxon>
        <taxon>Aquirufa</taxon>
    </lineage>
</organism>
<dbReference type="Proteomes" id="UP001623559">
    <property type="component" value="Unassembled WGS sequence"/>
</dbReference>
<dbReference type="EMBL" id="JBEWZG010000002">
    <property type="protein sequence ID" value="MFL0206165.1"/>
    <property type="molecule type" value="Genomic_DNA"/>
</dbReference>
<dbReference type="RefSeq" id="WP_406777746.1">
    <property type="nucleotide sequence ID" value="NZ_JBEWZG010000002.1"/>
</dbReference>
<evidence type="ECO:0000313" key="2">
    <source>
        <dbReference type="EMBL" id="MFL0206165.1"/>
    </source>
</evidence>
<evidence type="ECO:0000313" key="3">
    <source>
        <dbReference type="Proteomes" id="UP001623559"/>
    </source>
</evidence>
<dbReference type="SUPFAM" id="SSF53448">
    <property type="entry name" value="Nucleotide-diphospho-sugar transferases"/>
    <property type="match status" value="1"/>
</dbReference>
<gene>
    <name evidence="2" type="ORF">V7S74_05380</name>
</gene>
<feature type="transmembrane region" description="Helical" evidence="1">
    <location>
        <begin position="222"/>
        <end position="240"/>
    </location>
</feature>
<accession>A0ABW8SUZ5</accession>
<evidence type="ECO:0000256" key="1">
    <source>
        <dbReference type="SAM" id="Phobius"/>
    </source>
</evidence>
<dbReference type="Gene3D" id="3.90.550.10">
    <property type="entry name" value="Spore Coat Polysaccharide Biosynthesis Protein SpsA, Chain A"/>
    <property type="match status" value="1"/>
</dbReference>
<evidence type="ECO:0008006" key="4">
    <source>
        <dbReference type="Google" id="ProtNLM"/>
    </source>
</evidence>
<dbReference type="InterPro" id="IPR029044">
    <property type="entry name" value="Nucleotide-diphossugar_trans"/>
</dbReference>
<keyword evidence="1" id="KW-1133">Transmembrane helix</keyword>
<name>A0ABW8SUZ5_9BACT</name>
<keyword evidence="1" id="KW-0472">Membrane</keyword>
<proteinExistence type="predicted"/>
<keyword evidence="1" id="KW-0812">Transmembrane</keyword>
<sequence length="248" mass="29282">MNLTIITVSKYFDNNLIETLKSVQNQSVEPHEHIVIVSKIQGTSIEFLLSNFSKNYRIFIFNKDSSIYNGMNLGIQKAFGNYLYFLNSGDIFLNNNTLSNIYSCENLYPNKILIFQTLQVYNNLSFLRNPKKSLNRLFISPAHQGFIVPFYSERYDLFLFNELNHISADTEWMKGLLTQYQYKIIELVICKFYLGGISNFPTLKTIKLKRNSLKFISEILKYFFRLIFGTKFYYIVISYLNGYERVYR</sequence>
<reference evidence="2 3" key="1">
    <citation type="submission" date="2024-07" db="EMBL/GenBank/DDBJ databases">
        <authorList>
            <person name="Pitt A."/>
            <person name="Hahn M.W."/>
        </authorList>
    </citation>
    <scope>NUCLEOTIDE SEQUENCE [LARGE SCALE GENOMIC DNA]</scope>
    <source>
        <strain evidence="2 3">2-AUSEE-184A6</strain>
    </source>
</reference>
<protein>
    <recommendedName>
        <fullName evidence="4">Glycosyltransferase</fullName>
    </recommendedName>
</protein>
<comment type="caution">
    <text evidence="2">The sequence shown here is derived from an EMBL/GenBank/DDBJ whole genome shotgun (WGS) entry which is preliminary data.</text>
</comment>